<feature type="transmembrane region" description="Helical" evidence="1">
    <location>
        <begin position="21"/>
        <end position="44"/>
    </location>
</feature>
<dbReference type="InterPro" id="IPR052534">
    <property type="entry name" value="Extracell_DNA_Util/SecSys_Comp"/>
</dbReference>
<dbReference type="Proteomes" id="UP000199626">
    <property type="component" value="Unassembled WGS sequence"/>
</dbReference>
<dbReference type="EMBL" id="FMXN01000008">
    <property type="protein sequence ID" value="SDB40164.1"/>
    <property type="molecule type" value="Genomic_DNA"/>
</dbReference>
<accession>A0A1G6D4R1</accession>
<organism evidence="2 3">
    <name type="scientific">Pseudidiomarina indica</name>
    <dbReference type="NCBI Taxonomy" id="1159017"/>
    <lineage>
        <taxon>Bacteria</taxon>
        <taxon>Pseudomonadati</taxon>
        <taxon>Pseudomonadota</taxon>
        <taxon>Gammaproteobacteria</taxon>
        <taxon>Alteromonadales</taxon>
        <taxon>Idiomarinaceae</taxon>
        <taxon>Pseudidiomarina</taxon>
    </lineage>
</organism>
<dbReference type="AlphaFoldDB" id="A0A1G6D4R1"/>
<evidence type="ECO:0000313" key="2">
    <source>
        <dbReference type="EMBL" id="SDB40164.1"/>
    </source>
</evidence>
<keyword evidence="3" id="KW-1185">Reference proteome</keyword>
<dbReference type="InterPro" id="IPR007813">
    <property type="entry name" value="PilN"/>
</dbReference>
<name>A0A1G6D4R1_9GAMM</name>
<sequence length="164" mass="18174">MRPINLLPWRAQQRRQAYRQCLVHAAAAIGGALMLSYLVIVQGWHVAFAQPHPVSMEPAATVSLATPSPTYAVALLQMLPELVGTHTQLNHIDYQHPQLTIDGVANSHQSVVNFLQQLQTVPWIEQAQLHQLTHTTATAITPYTFTVHATISHGFLPHDLHHPA</sequence>
<evidence type="ECO:0000313" key="3">
    <source>
        <dbReference type="Proteomes" id="UP000199626"/>
    </source>
</evidence>
<dbReference type="PANTHER" id="PTHR40278:SF1">
    <property type="entry name" value="DNA UTILIZATION PROTEIN HOFN"/>
    <property type="match status" value="1"/>
</dbReference>
<dbReference type="Pfam" id="PF05137">
    <property type="entry name" value="PilN"/>
    <property type="match status" value="1"/>
</dbReference>
<keyword evidence="1" id="KW-0812">Transmembrane</keyword>
<dbReference type="OrthoDB" id="5296173at2"/>
<dbReference type="STRING" id="1159017.SAMN02927930_01536"/>
<proteinExistence type="predicted"/>
<keyword evidence="1" id="KW-1133">Transmembrane helix</keyword>
<dbReference type="RefSeq" id="WP_092593350.1">
    <property type="nucleotide sequence ID" value="NZ_FMXN01000008.1"/>
</dbReference>
<reference evidence="3" key="1">
    <citation type="submission" date="2016-10" db="EMBL/GenBank/DDBJ databases">
        <authorList>
            <person name="Varghese N."/>
            <person name="Submissions S."/>
        </authorList>
    </citation>
    <scope>NUCLEOTIDE SEQUENCE [LARGE SCALE GENOMIC DNA]</scope>
    <source>
        <strain evidence="3">CGMCC 1.10824</strain>
    </source>
</reference>
<protein>
    <submittedName>
        <fullName evidence="2">Tfp pilus assembly protein PilN</fullName>
    </submittedName>
</protein>
<gene>
    <name evidence="2" type="ORF">SAMN02927930_01536</name>
</gene>
<dbReference type="PANTHER" id="PTHR40278">
    <property type="entry name" value="DNA UTILIZATION PROTEIN HOFN"/>
    <property type="match status" value="1"/>
</dbReference>
<keyword evidence="1" id="KW-0472">Membrane</keyword>
<evidence type="ECO:0000256" key="1">
    <source>
        <dbReference type="SAM" id="Phobius"/>
    </source>
</evidence>